<name>A0A5M9JQH4_MONFR</name>
<feature type="region of interest" description="Disordered" evidence="1">
    <location>
        <begin position="56"/>
        <end position="130"/>
    </location>
</feature>
<dbReference type="AlphaFoldDB" id="A0A5M9JQH4"/>
<keyword evidence="3" id="KW-1185">Reference proteome</keyword>
<comment type="caution">
    <text evidence="2">The sequence shown here is derived from an EMBL/GenBank/DDBJ whole genome shotgun (WGS) entry which is preliminary data.</text>
</comment>
<sequence>MTEQNPKDLDAPSKTKRKKTHFTKLSTTQLFKDLENIVGPGAEDEKKRRVMVYTQREKNIRRDAMMRERKRIRRERKKNRRKKKGMLGEGKTVTTDRGLGESQEPSQTPTPSSKYVAGQKATTENLDTRNVNVDVNGETEMTAGGEKVKEAEEITRANFRLAIGEKR</sequence>
<feature type="region of interest" description="Disordered" evidence="1">
    <location>
        <begin position="1"/>
        <end position="23"/>
    </location>
</feature>
<feature type="compositionally biased region" description="Low complexity" evidence="1">
    <location>
        <begin position="101"/>
        <end position="113"/>
    </location>
</feature>
<dbReference type="EMBL" id="VICG01000007">
    <property type="protein sequence ID" value="KAA8570269.1"/>
    <property type="molecule type" value="Genomic_DNA"/>
</dbReference>
<organism evidence="2 3">
    <name type="scientific">Monilinia fructicola</name>
    <name type="common">Brown rot fungus</name>
    <name type="synonym">Ciboria fructicola</name>
    <dbReference type="NCBI Taxonomy" id="38448"/>
    <lineage>
        <taxon>Eukaryota</taxon>
        <taxon>Fungi</taxon>
        <taxon>Dikarya</taxon>
        <taxon>Ascomycota</taxon>
        <taxon>Pezizomycotina</taxon>
        <taxon>Leotiomycetes</taxon>
        <taxon>Helotiales</taxon>
        <taxon>Sclerotiniaceae</taxon>
        <taxon>Monilinia</taxon>
    </lineage>
</organism>
<feature type="compositionally biased region" description="Polar residues" evidence="1">
    <location>
        <begin position="120"/>
        <end position="130"/>
    </location>
</feature>
<feature type="compositionally biased region" description="Basic residues" evidence="1">
    <location>
        <begin position="68"/>
        <end position="85"/>
    </location>
</feature>
<protein>
    <submittedName>
        <fullName evidence="2">Uncharacterized protein</fullName>
    </submittedName>
</protein>
<evidence type="ECO:0000313" key="3">
    <source>
        <dbReference type="Proteomes" id="UP000322873"/>
    </source>
</evidence>
<reference evidence="2 3" key="1">
    <citation type="submission" date="2019-06" db="EMBL/GenBank/DDBJ databases">
        <title>Genome Sequence of the Brown Rot Fungal Pathogen Monilinia fructicola.</title>
        <authorList>
            <person name="De Miccolis Angelini R.M."/>
            <person name="Landi L."/>
            <person name="Abate D."/>
            <person name="Pollastro S."/>
            <person name="Romanazzi G."/>
            <person name="Faretra F."/>
        </authorList>
    </citation>
    <scope>NUCLEOTIDE SEQUENCE [LARGE SCALE GENOMIC DNA]</scope>
    <source>
        <strain evidence="2 3">Mfrc123</strain>
    </source>
</reference>
<dbReference type="Proteomes" id="UP000322873">
    <property type="component" value="Unassembled WGS sequence"/>
</dbReference>
<accession>A0A5M9JQH4</accession>
<gene>
    <name evidence="2" type="ORF">EYC84_002579</name>
</gene>
<feature type="compositionally biased region" description="Basic and acidic residues" evidence="1">
    <location>
        <begin position="1"/>
        <end position="13"/>
    </location>
</feature>
<evidence type="ECO:0000313" key="2">
    <source>
        <dbReference type="EMBL" id="KAA8570269.1"/>
    </source>
</evidence>
<evidence type="ECO:0000256" key="1">
    <source>
        <dbReference type="SAM" id="MobiDB-lite"/>
    </source>
</evidence>
<feature type="compositionally biased region" description="Basic and acidic residues" evidence="1">
    <location>
        <begin position="56"/>
        <end position="67"/>
    </location>
</feature>
<proteinExistence type="predicted"/>